<protein>
    <submittedName>
        <fullName evidence="2">Uncharacterized protein</fullName>
    </submittedName>
</protein>
<dbReference type="InParanoid" id="L9KJ47"/>
<keyword evidence="3" id="KW-1185">Reference proteome</keyword>
<gene>
    <name evidence="2" type="ORF">TREES_T100001738</name>
</gene>
<proteinExistence type="predicted"/>
<sequence length="143" mass="15877">MGQRQDPQDPFLSLSPWEEVHLVARIPGGEDSSKHLGFGIETPGHSPSSFRSDVPEHRRYTPPAHLIFSSLRRASANDQRQDTNNAIVRSALPTALHVTRSVSLRLGDSSGKRVLSFPIVTDAETEAYQQDSLLQIPWLLRGL</sequence>
<evidence type="ECO:0000313" key="3">
    <source>
        <dbReference type="Proteomes" id="UP000011518"/>
    </source>
</evidence>
<accession>L9KJ47</accession>
<feature type="region of interest" description="Disordered" evidence="1">
    <location>
        <begin position="31"/>
        <end position="56"/>
    </location>
</feature>
<reference evidence="3" key="2">
    <citation type="journal article" date="2013" name="Nat. Commun.">
        <title>Genome of the Chinese tree shrew.</title>
        <authorList>
            <person name="Fan Y."/>
            <person name="Huang Z.Y."/>
            <person name="Cao C.C."/>
            <person name="Chen C.S."/>
            <person name="Chen Y.X."/>
            <person name="Fan D.D."/>
            <person name="He J."/>
            <person name="Hou H.L."/>
            <person name="Hu L."/>
            <person name="Hu X.T."/>
            <person name="Jiang X.T."/>
            <person name="Lai R."/>
            <person name="Lang Y.S."/>
            <person name="Liang B."/>
            <person name="Liao S.G."/>
            <person name="Mu D."/>
            <person name="Ma Y.Y."/>
            <person name="Niu Y.Y."/>
            <person name="Sun X.Q."/>
            <person name="Xia J.Q."/>
            <person name="Xiao J."/>
            <person name="Xiong Z.Q."/>
            <person name="Xu L."/>
            <person name="Yang L."/>
            <person name="Zhang Y."/>
            <person name="Zhao W."/>
            <person name="Zhao X.D."/>
            <person name="Zheng Y.T."/>
            <person name="Zhou J.M."/>
            <person name="Zhu Y.B."/>
            <person name="Zhang G.J."/>
            <person name="Wang J."/>
            <person name="Yao Y.G."/>
        </authorList>
    </citation>
    <scope>NUCLEOTIDE SEQUENCE [LARGE SCALE GENOMIC DNA]</scope>
</reference>
<evidence type="ECO:0000313" key="2">
    <source>
        <dbReference type="EMBL" id="ELW62955.1"/>
    </source>
</evidence>
<name>L9KJ47_TUPCH</name>
<reference evidence="3" key="1">
    <citation type="submission" date="2012-07" db="EMBL/GenBank/DDBJ databases">
        <title>Genome of the Chinese tree shrew, a rising model animal genetically related to primates.</title>
        <authorList>
            <person name="Zhang G."/>
            <person name="Fan Y."/>
            <person name="Yao Y."/>
            <person name="Huang Z."/>
        </authorList>
    </citation>
    <scope>NUCLEOTIDE SEQUENCE [LARGE SCALE GENOMIC DNA]</scope>
</reference>
<evidence type="ECO:0000256" key="1">
    <source>
        <dbReference type="SAM" id="MobiDB-lite"/>
    </source>
</evidence>
<dbReference type="EMBL" id="KB320797">
    <property type="protein sequence ID" value="ELW62955.1"/>
    <property type="molecule type" value="Genomic_DNA"/>
</dbReference>
<organism evidence="2 3">
    <name type="scientific">Tupaia chinensis</name>
    <name type="common">Chinese tree shrew</name>
    <name type="synonym">Tupaia belangeri chinensis</name>
    <dbReference type="NCBI Taxonomy" id="246437"/>
    <lineage>
        <taxon>Eukaryota</taxon>
        <taxon>Metazoa</taxon>
        <taxon>Chordata</taxon>
        <taxon>Craniata</taxon>
        <taxon>Vertebrata</taxon>
        <taxon>Euteleostomi</taxon>
        <taxon>Mammalia</taxon>
        <taxon>Eutheria</taxon>
        <taxon>Euarchontoglires</taxon>
        <taxon>Scandentia</taxon>
        <taxon>Tupaiidae</taxon>
        <taxon>Tupaia</taxon>
    </lineage>
</organism>
<dbReference type="AlphaFoldDB" id="L9KJ47"/>
<dbReference type="Proteomes" id="UP000011518">
    <property type="component" value="Unassembled WGS sequence"/>
</dbReference>